<dbReference type="GO" id="GO:0005886">
    <property type="term" value="C:plasma membrane"/>
    <property type="evidence" value="ECO:0007669"/>
    <property type="project" value="UniProtKB-SubCell"/>
</dbReference>
<dbReference type="Pfam" id="PF07681">
    <property type="entry name" value="DoxX"/>
    <property type="match status" value="1"/>
</dbReference>
<dbReference type="Proteomes" id="UP000030341">
    <property type="component" value="Chromosome 2"/>
</dbReference>
<comment type="similarity">
    <text evidence="2">Belongs to the DoxX family.</text>
</comment>
<accession>A0A0A7ELF1</accession>
<keyword evidence="9" id="KW-1185">Reference proteome</keyword>
<sequence length="195" mass="21894">MQSLLHTGLLKLPSTSRFEWSASLLLRLYLAPIFLQAGWTKLLAFNDTVLWFEHSLNLPLPTLLTVLALGSEIIGGVFLLLGLGVRLIALPLMLVMLVAAFLVHFENGWLAISDSSSWLANQQVLDAAEKKQRIIAILQEHGNYEWLTSNGTVTILNNGVEFAITYFIMLLALFFLGAGRYVSLDYWLQQRLHSH</sequence>
<keyword evidence="5 7" id="KW-1133">Transmembrane helix</keyword>
<protein>
    <submittedName>
        <fullName evidence="8">Membrane protein</fullName>
    </submittedName>
</protein>
<organism evidence="8 9">
    <name type="scientific">Pseudoalteromonas piratica</name>
    <dbReference type="NCBI Taxonomy" id="1348114"/>
    <lineage>
        <taxon>Bacteria</taxon>
        <taxon>Pseudomonadati</taxon>
        <taxon>Pseudomonadota</taxon>
        <taxon>Gammaproteobacteria</taxon>
        <taxon>Alteromonadales</taxon>
        <taxon>Pseudoalteromonadaceae</taxon>
        <taxon>Pseudoalteromonas</taxon>
    </lineage>
</organism>
<dbReference type="STRING" id="1348114.OM33_16835"/>
<evidence type="ECO:0000256" key="3">
    <source>
        <dbReference type="ARBA" id="ARBA00022475"/>
    </source>
</evidence>
<gene>
    <name evidence="8" type="ORF">OM33_16835</name>
</gene>
<evidence type="ECO:0000256" key="4">
    <source>
        <dbReference type="ARBA" id="ARBA00022692"/>
    </source>
</evidence>
<feature type="transmembrane region" description="Helical" evidence="7">
    <location>
        <begin position="20"/>
        <end position="39"/>
    </location>
</feature>
<keyword evidence="4 7" id="KW-0812">Transmembrane</keyword>
<dbReference type="HOGENOM" id="CLU_058421_7_0_6"/>
<evidence type="ECO:0000256" key="7">
    <source>
        <dbReference type="SAM" id="Phobius"/>
    </source>
</evidence>
<evidence type="ECO:0000256" key="5">
    <source>
        <dbReference type="ARBA" id="ARBA00022989"/>
    </source>
</evidence>
<dbReference type="OrthoDB" id="346004at2"/>
<feature type="transmembrane region" description="Helical" evidence="7">
    <location>
        <begin position="59"/>
        <end position="80"/>
    </location>
</feature>
<dbReference type="KEGG" id="pseo:OM33_16835"/>
<evidence type="ECO:0000256" key="6">
    <source>
        <dbReference type="ARBA" id="ARBA00023136"/>
    </source>
</evidence>
<evidence type="ECO:0000256" key="1">
    <source>
        <dbReference type="ARBA" id="ARBA00004651"/>
    </source>
</evidence>
<dbReference type="InterPro" id="IPR051907">
    <property type="entry name" value="DoxX-like_oxidoreductase"/>
</dbReference>
<feature type="transmembrane region" description="Helical" evidence="7">
    <location>
        <begin position="163"/>
        <end position="182"/>
    </location>
</feature>
<dbReference type="InterPro" id="IPR032808">
    <property type="entry name" value="DoxX"/>
</dbReference>
<keyword evidence="6 7" id="KW-0472">Membrane</keyword>
<comment type="subcellular location">
    <subcellularLocation>
        <location evidence="1">Cell membrane</location>
        <topology evidence="1">Multi-pass membrane protein</topology>
    </subcellularLocation>
</comment>
<keyword evidence="3" id="KW-1003">Cell membrane</keyword>
<evidence type="ECO:0000313" key="9">
    <source>
        <dbReference type="Proteomes" id="UP000030341"/>
    </source>
</evidence>
<feature type="transmembrane region" description="Helical" evidence="7">
    <location>
        <begin position="87"/>
        <end position="105"/>
    </location>
</feature>
<evidence type="ECO:0000313" key="8">
    <source>
        <dbReference type="EMBL" id="AIY66782.1"/>
    </source>
</evidence>
<dbReference type="EMBL" id="CP009889">
    <property type="protein sequence ID" value="AIY66782.1"/>
    <property type="molecule type" value="Genomic_DNA"/>
</dbReference>
<dbReference type="eggNOG" id="COG2259">
    <property type="taxonomic scope" value="Bacteria"/>
</dbReference>
<dbReference type="PANTHER" id="PTHR33452:SF19">
    <property type="entry name" value="DOXX FAMILY PROTEIN"/>
    <property type="match status" value="1"/>
</dbReference>
<dbReference type="AlphaFoldDB" id="A0A0A7ELF1"/>
<dbReference type="PANTHER" id="PTHR33452">
    <property type="entry name" value="OXIDOREDUCTASE CATD-RELATED"/>
    <property type="match status" value="1"/>
</dbReference>
<dbReference type="RefSeq" id="WP_040135289.1">
    <property type="nucleotide sequence ID" value="NZ_CP009889.1"/>
</dbReference>
<reference evidence="8 9" key="1">
    <citation type="submission" date="2014-11" db="EMBL/GenBank/DDBJ databases">
        <title>Complete Genome Sequence of Pseudoalteromonas sp. Strain OCN003 Isolated from Kaneohe Bay, Oahu, Hawaii.</title>
        <authorList>
            <person name="Beurmann S."/>
            <person name="Videau P."/>
            <person name="Ushijima B."/>
            <person name="Smith A.M."/>
            <person name="Aeby G.S."/>
            <person name="Callahan S.M."/>
            <person name="Belcaid M."/>
        </authorList>
    </citation>
    <scope>NUCLEOTIDE SEQUENCE [LARGE SCALE GENOMIC DNA]</scope>
    <source>
        <strain evidence="8 9">OCN003</strain>
    </source>
</reference>
<proteinExistence type="inferred from homology"/>
<name>A0A0A7ELF1_9GAMM</name>
<evidence type="ECO:0000256" key="2">
    <source>
        <dbReference type="ARBA" id="ARBA00006679"/>
    </source>
</evidence>